<comment type="caution">
    <text evidence="4">The sequence shown here is derived from an EMBL/GenBank/DDBJ whole genome shotgun (WGS) entry which is preliminary data.</text>
</comment>
<dbReference type="RefSeq" id="WP_175186876.1">
    <property type="nucleotide sequence ID" value="NZ_JABVZQ010000002.1"/>
</dbReference>
<dbReference type="Gene3D" id="2.40.160.20">
    <property type="match status" value="1"/>
</dbReference>
<dbReference type="EMBL" id="JADGII010000001">
    <property type="protein sequence ID" value="MBF0635661.1"/>
    <property type="molecule type" value="Genomic_DNA"/>
</dbReference>
<sequence>MKKFISLMAVAVLLTGWSTPSQAGNPYASANIGIAWFNDLEATESDFDDRDYSLEVMLDSGIAFTGALGYDMGDTRAELEFGYQNNDAASAVILDNDGDVDEGPWNYGGDISVTTLMVNGYYDIDLADSGLELFLTAGLGGAFYSFDDIGDVDDEEYRGSTNGSTWAYQLGAGLSLPVSDQLMVEGRYRYFNTAEFTTEDDFDAFDDNAMNMDIASHSVLIGLRYNL</sequence>
<feature type="chain" id="PRO_5047524977" evidence="2">
    <location>
        <begin position="24"/>
        <end position="227"/>
    </location>
</feature>
<keyword evidence="5" id="KW-1185">Reference proteome</keyword>
<evidence type="ECO:0000313" key="5">
    <source>
        <dbReference type="Proteomes" id="UP000619838"/>
    </source>
</evidence>
<dbReference type="InterPro" id="IPR027385">
    <property type="entry name" value="Beta-barrel_OMP"/>
</dbReference>
<dbReference type="SUPFAM" id="SSF56925">
    <property type="entry name" value="OMPA-like"/>
    <property type="match status" value="1"/>
</dbReference>
<evidence type="ECO:0000259" key="3">
    <source>
        <dbReference type="Pfam" id="PF13505"/>
    </source>
</evidence>
<protein>
    <submittedName>
        <fullName evidence="4">Outer membrane beta-barrel protein</fullName>
    </submittedName>
</protein>
<feature type="signal peptide" evidence="2">
    <location>
        <begin position="1"/>
        <end position="23"/>
    </location>
</feature>
<gene>
    <name evidence="4" type="ORF">INT08_00505</name>
</gene>
<evidence type="ECO:0000256" key="2">
    <source>
        <dbReference type="SAM" id="SignalP"/>
    </source>
</evidence>
<feature type="domain" description="Outer membrane protein beta-barrel" evidence="3">
    <location>
        <begin position="10"/>
        <end position="204"/>
    </location>
</feature>
<evidence type="ECO:0000313" key="4">
    <source>
        <dbReference type="EMBL" id="MBF0635661.1"/>
    </source>
</evidence>
<accession>A0ABR9XNP3</accession>
<organism evidence="4 5">
    <name type="scientific">Prosthecochloris ethylica</name>
    <dbReference type="NCBI Taxonomy" id="2743976"/>
    <lineage>
        <taxon>Bacteria</taxon>
        <taxon>Pseudomonadati</taxon>
        <taxon>Chlorobiota</taxon>
        <taxon>Chlorobiia</taxon>
        <taxon>Chlorobiales</taxon>
        <taxon>Chlorobiaceae</taxon>
        <taxon>Prosthecochloris</taxon>
    </lineage>
</organism>
<dbReference type="Proteomes" id="UP000619838">
    <property type="component" value="Unassembled WGS sequence"/>
</dbReference>
<reference evidence="4 5" key="1">
    <citation type="journal article" date="2020" name="Microorganisms">
        <title>Simultaneous Genome Sequencing of Prosthecochloris ethylica and Desulfuromonas acetoxidans within a Syntrophic Mixture Reveals Unique Pili and Protein Interactions.</title>
        <authorList>
            <person name="Kyndt J.A."/>
            <person name="Van Beeumen J.J."/>
            <person name="Meyer T.E."/>
        </authorList>
    </citation>
    <scope>NUCLEOTIDE SEQUENCE [LARGE SCALE GENOMIC DNA]</scope>
    <source>
        <strain evidence="4 5">N3</strain>
    </source>
</reference>
<keyword evidence="1 2" id="KW-0732">Signal</keyword>
<dbReference type="Pfam" id="PF13505">
    <property type="entry name" value="OMP_b-brl"/>
    <property type="match status" value="1"/>
</dbReference>
<dbReference type="InterPro" id="IPR011250">
    <property type="entry name" value="OMP/PagP_B-barrel"/>
</dbReference>
<proteinExistence type="predicted"/>
<name>A0ABR9XNP3_9CHLB</name>
<evidence type="ECO:0000256" key="1">
    <source>
        <dbReference type="ARBA" id="ARBA00022729"/>
    </source>
</evidence>